<feature type="transmembrane region" description="Helical" evidence="1">
    <location>
        <begin position="299"/>
        <end position="319"/>
    </location>
</feature>
<evidence type="ECO:0000313" key="3">
    <source>
        <dbReference type="EMBL" id="MBB3042239.1"/>
    </source>
</evidence>
<evidence type="ECO:0000313" key="4">
    <source>
        <dbReference type="Proteomes" id="UP000589626"/>
    </source>
</evidence>
<evidence type="ECO:0000259" key="2">
    <source>
        <dbReference type="Pfam" id="PF01757"/>
    </source>
</evidence>
<name>A0A7W4VVM0_9ACTN</name>
<evidence type="ECO:0000256" key="1">
    <source>
        <dbReference type="SAM" id="Phobius"/>
    </source>
</evidence>
<dbReference type="InterPro" id="IPR002656">
    <property type="entry name" value="Acyl_transf_3_dom"/>
</dbReference>
<dbReference type="Pfam" id="PF01757">
    <property type="entry name" value="Acyl_transf_3"/>
    <property type="match status" value="1"/>
</dbReference>
<feature type="transmembrane region" description="Helical" evidence="1">
    <location>
        <begin position="165"/>
        <end position="181"/>
    </location>
</feature>
<proteinExistence type="predicted"/>
<dbReference type="RefSeq" id="WP_183592049.1">
    <property type="nucleotide sequence ID" value="NZ_JACHWR010000001.1"/>
</dbReference>
<dbReference type="PANTHER" id="PTHR23028:SF53">
    <property type="entry name" value="ACYL_TRANSF_3 DOMAIN-CONTAINING PROTEIN"/>
    <property type="match status" value="1"/>
</dbReference>
<sequence>MEAPHRHNLVALDALRGLAAFAVVMGHTRAQILVAQGHPKQGEGWQKLALAPTGFAAEAVALFFVVSGFLVGGQVVRNVRANRFTWRTYAIRRLSRLYVVLVPTILFTLVVDWWTRGLFEPNAASAEADETPTAREVVCNLAFLQDARCDPIGSNGSLWSLSYEFWFYVVFAAGVLALAQARSRSVIRVGINVVIVFGVIALFGWHLLWLIPAWLLGVALAMWHDVRRVTQDPVAPRSVGVAALGLAIVCAATSVSSISDEIRFLVVGVASLPLVSYATRPSAAWQRRWVSRWAWVGAWSYTLYAFHRPIVAFVATAIGAKTEFSASVEVVVVYVASGLIAAACYPAFFLGEAHTGRIRNWLLFVSDRGSRTDVEPRDLQSS</sequence>
<organism evidence="3 4">
    <name type="scientific">Nocardioides soli</name>
    <dbReference type="NCBI Taxonomy" id="1036020"/>
    <lineage>
        <taxon>Bacteria</taxon>
        <taxon>Bacillati</taxon>
        <taxon>Actinomycetota</taxon>
        <taxon>Actinomycetes</taxon>
        <taxon>Propionibacteriales</taxon>
        <taxon>Nocardioidaceae</taxon>
        <taxon>Nocardioides</taxon>
    </lineage>
</organism>
<feature type="transmembrane region" description="Helical" evidence="1">
    <location>
        <begin position="55"/>
        <end position="76"/>
    </location>
</feature>
<feature type="domain" description="Acyltransferase 3" evidence="2">
    <location>
        <begin position="10"/>
        <end position="342"/>
    </location>
</feature>
<keyword evidence="1" id="KW-1133">Transmembrane helix</keyword>
<dbReference type="Proteomes" id="UP000589626">
    <property type="component" value="Unassembled WGS sequence"/>
</dbReference>
<accession>A0A7W4VVM0</accession>
<reference evidence="3 4" key="1">
    <citation type="submission" date="2020-08" db="EMBL/GenBank/DDBJ databases">
        <title>Sequencing the genomes of 1000 actinobacteria strains.</title>
        <authorList>
            <person name="Klenk H.-P."/>
        </authorList>
    </citation>
    <scope>NUCLEOTIDE SEQUENCE [LARGE SCALE GENOMIC DNA]</scope>
    <source>
        <strain evidence="3 4">DSM 105498</strain>
    </source>
</reference>
<keyword evidence="1" id="KW-0812">Transmembrane</keyword>
<feature type="transmembrane region" description="Helical" evidence="1">
    <location>
        <begin position="235"/>
        <end position="255"/>
    </location>
</feature>
<dbReference type="GO" id="GO:0009103">
    <property type="term" value="P:lipopolysaccharide biosynthetic process"/>
    <property type="evidence" value="ECO:0007669"/>
    <property type="project" value="TreeGrafter"/>
</dbReference>
<gene>
    <name evidence="3" type="ORF">FHU40_002040</name>
</gene>
<feature type="transmembrane region" description="Helical" evidence="1">
    <location>
        <begin position="331"/>
        <end position="351"/>
    </location>
</feature>
<feature type="transmembrane region" description="Helical" evidence="1">
    <location>
        <begin position="193"/>
        <end position="223"/>
    </location>
</feature>
<keyword evidence="1" id="KW-0472">Membrane</keyword>
<feature type="transmembrane region" description="Helical" evidence="1">
    <location>
        <begin position="97"/>
        <end position="115"/>
    </location>
</feature>
<dbReference type="InterPro" id="IPR050879">
    <property type="entry name" value="Acyltransferase_3"/>
</dbReference>
<dbReference type="GO" id="GO:0016747">
    <property type="term" value="F:acyltransferase activity, transferring groups other than amino-acyl groups"/>
    <property type="evidence" value="ECO:0007669"/>
    <property type="project" value="InterPro"/>
</dbReference>
<comment type="caution">
    <text evidence="3">The sequence shown here is derived from an EMBL/GenBank/DDBJ whole genome shotgun (WGS) entry which is preliminary data.</text>
</comment>
<dbReference type="AlphaFoldDB" id="A0A7W4VVM0"/>
<keyword evidence="4" id="KW-1185">Reference proteome</keyword>
<protein>
    <submittedName>
        <fullName evidence="3">Peptidoglycan/LPS O-acetylase OafA/YrhL</fullName>
    </submittedName>
</protein>
<dbReference type="PANTHER" id="PTHR23028">
    <property type="entry name" value="ACETYLTRANSFERASE"/>
    <property type="match status" value="1"/>
</dbReference>
<dbReference type="EMBL" id="JACHWR010000001">
    <property type="protein sequence ID" value="MBB3042239.1"/>
    <property type="molecule type" value="Genomic_DNA"/>
</dbReference>
<dbReference type="GO" id="GO:0016020">
    <property type="term" value="C:membrane"/>
    <property type="evidence" value="ECO:0007669"/>
    <property type="project" value="TreeGrafter"/>
</dbReference>